<evidence type="ECO:0000256" key="14">
    <source>
        <dbReference type="ARBA" id="ARBA00022801"/>
    </source>
</evidence>
<evidence type="ECO:0000256" key="25">
    <source>
        <dbReference type="ARBA" id="ARBA00049902"/>
    </source>
</evidence>
<proteinExistence type="inferred from homology"/>
<comment type="catalytic activity">
    <reaction evidence="25">
        <text>[GlcNAc-(1-&gt;4)-Mur2Ac(oyl-L-Ala-gamma-D-Glu-L-Lys-D-Ala-D-Ala)](n)-di-trans,octa-cis-undecaprenyl diphosphate + beta-D-GlcNAc-(1-&gt;4)-Mur2Ac(oyl-L-Ala-gamma-D-Glu-L-Lys-D-Ala-D-Ala)-di-trans,octa-cis-undecaprenyl diphosphate = [GlcNAc-(1-&gt;4)-Mur2Ac(oyl-L-Ala-gamma-D-Glu-L-Lys-D-Ala-D-Ala)](n+1)-di-trans,octa-cis-undecaprenyl diphosphate + di-trans,octa-cis-undecaprenyl diphosphate + H(+)</text>
        <dbReference type="Rhea" id="RHEA:23708"/>
        <dbReference type="Rhea" id="RHEA-COMP:9602"/>
        <dbReference type="Rhea" id="RHEA-COMP:9603"/>
        <dbReference type="ChEBI" id="CHEBI:15378"/>
        <dbReference type="ChEBI" id="CHEBI:58405"/>
        <dbReference type="ChEBI" id="CHEBI:60033"/>
        <dbReference type="ChEBI" id="CHEBI:78435"/>
        <dbReference type="EC" id="2.4.99.28"/>
    </reaction>
</comment>
<protein>
    <recommendedName>
        <fullName evidence="7">Penicillin-binding protein 1A</fullName>
        <ecNumber evidence="24">2.4.99.28</ecNumber>
        <ecNumber evidence="6">3.4.16.4</ecNumber>
    </recommendedName>
</protein>
<evidence type="ECO:0000256" key="20">
    <source>
        <dbReference type="ARBA" id="ARBA00023251"/>
    </source>
</evidence>
<evidence type="ECO:0000256" key="24">
    <source>
        <dbReference type="ARBA" id="ARBA00044770"/>
    </source>
</evidence>
<dbReference type="GO" id="GO:0008658">
    <property type="term" value="F:penicillin binding"/>
    <property type="evidence" value="ECO:0007669"/>
    <property type="project" value="InterPro"/>
</dbReference>
<dbReference type="InterPro" id="IPR001460">
    <property type="entry name" value="PCN-bd_Tpept"/>
</dbReference>
<evidence type="ECO:0000256" key="15">
    <source>
        <dbReference type="ARBA" id="ARBA00022960"/>
    </source>
</evidence>
<keyword evidence="19" id="KW-0472">Membrane</keyword>
<keyword evidence="18" id="KW-1133">Transmembrane helix</keyword>
<evidence type="ECO:0000256" key="4">
    <source>
        <dbReference type="ARBA" id="ARBA00007090"/>
    </source>
</evidence>
<comment type="similarity">
    <text evidence="5">In the N-terminal section; belongs to the glycosyltransferase 51 family.</text>
</comment>
<evidence type="ECO:0000259" key="27">
    <source>
        <dbReference type="Pfam" id="PF00905"/>
    </source>
</evidence>
<feature type="domain" description="Penicillin-binding protein transpeptidase" evidence="27">
    <location>
        <begin position="423"/>
        <end position="680"/>
    </location>
</feature>
<dbReference type="GO" id="GO:0006508">
    <property type="term" value="P:proteolysis"/>
    <property type="evidence" value="ECO:0007669"/>
    <property type="project" value="UniProtKB-KW"/>
</dbReference>
<dbReference type="AlphaFoldDB" id="A0A3P7NYZ8"/>
<dbReference type="GO" id="GO:0009002">
    <property type="term" value="F:serine-type D-Ala-D-Ala carboxypeptidase activity"/>
    <property type="evidence" value="ECO:0007669"/>
    <property type="project" value="UniProtKB-EC"/>
</dbReference>
<dbReference type="PANTHER" id="PTHR32282">
    <property type="entry name" value="BINDING PROTEIN TRANSPEPTIDASE, PUTATIVE-RELATED"/>
    <property type="match status" value="1"/>
</dbReference>
<dbReference type="GO" id="GO:0071555">
    <property type="term" value="P:cell wall organization"/>
    <property type="evidence" value="ECO:0007669"/>
    <property type="project" value="UniProtKB-KW"/>
</dbReference>
<evidence type="ECO:0000256" key="11">
    <source>
        <dbReference type="ARBA" id="ARBA00022676"/>
    </source>
</evidence>
<dbReference type="FunFam" id="1.10.3810.10:FF:000001">
    <property type="entry name" value="Penicillin-binding protein 1A"/>
    <property type="match status" value="1"/>
</dbReference>
<evidence type="ECO:0000256" key="16">
    <source>
        <dbReference type="ARBA" id="ARBA00022968"/>
    </source>
</evidence>
<reference evidence="29 30" key="1">
    <citation type="submission" date="2018-09" db="EMBL/GenBank/DDBJ databases">
        <authorList>
            <person name="Postec A."/>
        </authorList>
    </citation>
    <scope>NUCLEOTIDE SEQUENCE [LARGE SCALE GENOMIC DNA]</scope>
    <source>
        <strain evidence="29">70B-A</strain>
    </source>
</reference>
<evidence type="ECO:0000313" key="29">
    <source>
        <dbReference type="EMBL" id="VDN46540.1"/>
    </source>
</evidence>
<evidence type="ECO:0000256" key="9">
    <source>
        <dbReference type="ARBA" id="ARBA00022645"/>
    </source>
</evidence>
<evidence type="ECO:0000259" key="28">
    <source>
        <dbReference type="Pfam" id="PF00912"/>
    </source>
</evidence>
<keyword evidence="22" id="KW-0961">Cell wall biogenesis/degradation</keyword>
<evidence type="ECO:0000313" key="30">
    <source>
        <dbReference type="Proteomes" id="UP000279029"/>
    </source>
</evidence>
<dbReference type="InterPro" id="IPR001264">
    <property type="entry name" value="Glyco_trans_51"/>
</dbReference>
<comment type="pathway">
    <text evidence="3">Cell wall biogenesis; peptidoglycan biosynthesis.</text>
</comment>
<comment type="similarity">
    <text evidence="4">In the C-terminal section; belongs to the transpeptidase family.</text>
</comment>
<gene>
    <name evidence="29" type="ORF">PATL70BA_0675</name>
</gene>
<keyword evidence="15" id="KW-0133">Cell shape</keyword>
<dbReference type="EC" id="2.4.99.28" evidence="24"/>
<feature type="domain" description="Glycosyl transferase family 51" evidence="28">
    <location>
        <begin position="83"/>
        <end position="256"/>
    </location>
</feature>
<dbReference type="Gene3D" id="1.10.3810.10">
    <property type="entry name" value="Biosynthetic peptidoglycan transglycosylase-like"/>
    <property type="match status" value="1"/>
</dbReference>
<dbReference type="InterPro" id="IPR036950">
    <property type="entry name" value="PBP_transglycosylase"/>
</dbReference>
<dbReference type="GO" id="GO:0005886">
    <property type="term" value="C:plasma membrane"/>
    <property type="evidence" value="ECO:0007669"/>
    <property type="project" value="UniProtKB-SubCell"/>
</dbReference>
<dbReference type="EMBL" id="LR130778">
    <property type="protein sequence ID" value="VDN46540.1"/>
    <property type="molecule type" value="Genomic_DNA"/>
</dbReference>
<evidence type="ECO:0000256" key="26">
    <source>
        <dbReference type="ARBA" id="ARBA00060592"/>
    </source>
</evidence>
<evidence type="ECO:0000256" key="3">
    <source>
        <dbReference type="ARBA" id="ARBA00004752"/>
    </source>
</evidence>
<dbReference type="GO" id="GO:0030288">
    <property type="term" value="C:outer membrane-bounded periplasmic space"/>
    <property type="evidence" value="ECO:0007669"/>
    <property type="project" value="TreeGrafter"/>
</dbReference>
<dbReference type="SUPFAM" id="SSF53955">
    <property type="entry name" value="Lysozyme-like"/>
    <property type="match status" value="1"/>
</dbReference>
<keyword evidence="9" id="KW-0121">Carboxypeptidase</keyword>
<keyword evidence="14" id="KW-0378">Hydrolase</keyword>
<dbReference type="NCBIfam" id="TIGR02074">
    <property type="entry name" value="PBP_1a_fam"/>
    <property type="match status" value="1"/>
</dbReference>
<comment type="pathway">
    <text evidence="26">Glycan biosynthesis.</text>
</comment>
<keyword evidence="21" id="KW-0511">Multifunctional enzyme</keyword>
<keyword evidence="16" id="KW-0735">Signal-anchor</keyword>
<evidence type="ECO:0000256" key="12">
    <source>
        <dbReference type="ARBA" id="ARBA00022679"/>
    </source>
</evidence>
<evidence type="ECO:0000256" key="17">
    <source>
        <dbReference type="ARBA" id="ARBA00022984"/>
    </source>
</evidence>
<evidence type="ECO:0000256" key="13">
    <source>
        <dbReference type="ARBA" id="ARBA00022692"/>
    </source>
</evidence>
<evidence type="ECO:0000256" key="6">
    <source>
        <dbReference type="ARBA" id="ARBA00012448"/>
    </source>
</evidence>
<dbReference type="GO" id="GO:0046677">
    <property type="term" value="P:response to antibiotic"/>
    <property type="evidence" value="ECO:0007669"/>
    <property type="project" value="UniProtKB-KW"/>
</dbReference>
<dbReference type="SUPFAM" id="SSF56601">
    <property type="entry name" value="beta-lactamase/transpeptidase-like"/>
    <property type="match status" value="1"/>
</dbReference>
<evidence type="ECO:0000256" key="18">
    <source>
        <dbReference type="ARBA" id="ARBA00022989"/>
    </source>
</evidence>
<keyword evidence="8" id="KW-1003">Cell membrane</keyword>
<dbReference type="InterPro" id="IPR050396">
    <property type="entry name" value="Glycosyltr_51/Transpeptidase"/>
</dbReference>
<keyword evidence="11" id="KW-0328">Glycosyltransferase</keyword>
<evidence type="ECO:0000256" key="2">
    <source>
        <dbReference type="ARBA" id="ARBA00004401"/>
    </source>
</evidence>
<dbReference type="Proteomes" id="UP000279029">
    <property type="component" value="Chromosome"/>
</dbReference>
<comment type="subcellular location">
    <subcellularLocation>
        <location evidence="2">Cell membrane</location>
        <topology evidence="2">Single-pass type II membrane protein</topology>
    </subcellularLocation>
</comment>
<dbReference type="OrthoDB" id="9766909at2"/>
<name>A0A3P7NYZ8_9FIRM</name>
<evidence type="ECO:0000256" key="8">
    <source>
        <dbReference type="ARBA" id="ARBA00022475"/>
    </source>
</evidence>
<accession>A0A3P7NYZ8</accession>
<dbReference type="PANTHER" id="PTHR32282:SF11">
    <property type="entry name" value="PENICILLIN-BINDING PROTEIN 1B"/>
    <property type="match status" value="1"/>
</dbReference>
<dbReference type="UniPathway" id="UPA00219"/>
<comment type="catalytic activity">
    <reaction evidence="23">
        <text>Preferential cleavage: (Ac)2-L-Lys-D-Ala-|-D-Ala. Also transpeptidation of peptidyl-alanyl moieties that are N-acyl substituents of D-alanine.</text>
        <dbReference type="EC" id="3.4.16.4"/>
    </reaction>
</comment>
<evidence type="ECO:0000256" key="5">
    <source>
        <dbReference type="ARBA" id="ARBA00007739"/>
    </source>
</evidence>
<dbReference type="RefSeq" id="WP_125136032.1">
    <property type="nucleotide sequence ID" value="NZ_LR130778.1"/>
</dbReference>
<evidence type="ECO:0000256" key="22">
    <source>
        <dbReference type="ARBA" id="ARBA00023316"/>
    </source>
</evidence>
<sequence length="859" mass="95707">MNFSKHANQKKIQRLNSRYTKIMKLMGTSSVRVLFFSLLLVAVLGISGGIGVAKAILDASPELDFDSLVPVGYTSFVRNQDGVILQELSTGDANRIYVEIDEIPKHVQDAFIVIEDERFYEHNGIDMRGIFRAIFVNLKSGDLSEGASTITQQVIKNNVLSSEKSFERKIQEQYLAIQVEKTLSKDKILELYLNTAGLGRGTNGVQAAAGRYFNKDVSELTIAEAAVIAGITQRPTDYDPVTNPENNRNRQLIILQYLLDQGKISNAAYLEAKAENVYDKIQITNQEFETKSDYSYFVDEVIRRVASDLEVQKGYTATQAINLIYRGGLDIYITQDTSLQNILDQSFADENNFPTVQDDYNVKLMYTASVQTDEGVIHHYEEKLLQSDEEALEHIEFLKSEWIGETDRLISDNALFIPQPQAAMVVIDYHTGQVKAITGGRGQKIGNQVLNRATMSKRQPGSTFKILAAYLPALDTMGLTLAKVYDDVPLTLQIPGAGSYSPKNWYDHAAYNYWGLSTIREGIQWSMNLLAVKTMNDIGIQTGFDYLKNLGFTTLVERRDVNGTIFSDKNIVLPLGGLTDGVTLLELTNAYGAIANNGVYIEPSFYTKVLAHDGSLLLLKEPFTQTVMKETTSFLLTNAMEDVVRAGTGTAVRFNNMAIAGKTGTTSDSKDLAFIGYTPYYVAGVWLGHDDPEKMSHNQRYHTLLWRDVMSKIHENLENKSFQRPEGIVQATICTKSGKLAVNGLCTHDPRGSTARTEYFAAGTAPTEACDVHVKITVCKDSGLLPTVYCPTDSLVQRVYTARTEPLDPASWDPARPPRIRDYVYELPSTIENEYCNIHTHIEPIPQPLPNTLPSLPLE</sequence>
<keyword evidence="17" id="KW-0573">Peptidoglycan synthesis</keyword>
<dbReference type="KEGG" id="cbar:PATL70BA_0675"/>
<dbReference type="GO" id="GO:0008955">
    <property type="term" value="F:peptidoglycan glycosyltransferase activity"/>
    <property type="evidence" value="ECO:0007669"/>
    <property type="project" value="UniProtKB-EC"/>
</dbReference>
<dbReference type="GO" id="GO:0009252">
    <property type="term" value="P:peptidoglycan biosynthetic process"/>
    <property type="evidence" value="ECO:0007669"/>
    <property type="project" value="UniProtKB-UniPathway"/>
</dbReference>
<keyword evidence="10" id="KW-0645">Protease</keyword>
<keyword evidence="13" id="KW-0812">Transmembrane</keyword>
<organism evidence="29 30">
    <name type="scientific">Petrocella atlantisensis</name>
    <dbReference type="NCBI Taxonomy" id="2173034"/>
    <lineage>
        <taxon>Bacteria</taxon>
        <taxon>Bacillati</taxon>
        <taxon>Bacillota</taxon>
        <taxon>Clostridia</taxon>
        <taxon>Lachnospirales</taxon>
        <taxon>Vallitaleaceae</taxon>
        <taxon>Petrocella</taxon>
    </lineage>
</organism>
<evidence type="ECO:0000256" key="21">
    <source>
        <dbReference type="ARBA" id="ARBA00023268"/>
    </source>
</evidence>
<dbReference type="Pfam" id="PF00905">
    <property type="entry name" value="Transpeptidase"/>
    <property type="match status" value="1"/>
</dbReference>
<keyword evidence="20" id="KW-0046">Antibiotic resistance</keyword>
<dbReference type="Pfam" id="PF00912">
    <property type="entry name" value="Transgly"/>
    <property type="match status" value="1"/>
</dbReference>
<comment type="function">
    <text evidence="1">Cell wall formation. Synthesis of cross-linked peptidoglycan from the lipid intermediates. The enzyme has a penicillin-insensitive transglycosylase N-terminal domain (formation of linear glycan strands) and a penicillin-sensitive transpeptidase C-terminal domain (cross-linking of the peptide subunits).</text>
</comment>
<dbReference type="EC" id="3.4.16.4" evidence="6"/>
<dbReference type="InterPro" id="IPR012338">
    <property type="entry name" value="Beta-lactam/transpept-like"/>
</dbReference>
<evidence type="ECO:0000256" key="1">
    <source>
        <dbReference type="ARBA" id="ARBA00002624"/>
    </source>
</evidence>
<dbReference type="InterPro" id="IPR023346">
    <property type="entry name" value="Lysozyme-like_dom_sf"/>
</dbReference>
<evidence type="ECO:0000256" key="7">
    <source>
        <dbReference type="ARBA" id="ARBA00018638"/>
    </source>
</evidence>
<dbReference type="Gene3D" id="3.40.710.10">
    <property type="entry name" value="DD-peptidase/beta-lactamase superfamily"/>
    <property type="match status" value="1"/>
</dbReference>
<keyword evidence="30" id="KW-1185">Reference proteome</keyword>
<keyword evidence="12 29" id="KW-0808">Transferase</keyword>
<evidence type="ECO:0000256" key="10">
    <source>
        <dbReference type="ARBA" id="ARBA00022670"/>
    </source>
</evidence>
<evidence type="ECO:0000256" key="23">
    <source>
        <dbReference type="ARBA" id="ARBA00034000"/>
    </source>
</evidence>
<evidence type="ECO:0000256" key="19">
    <source>
        <dbReference type="ARBA" id="ARBA00023136"/>
    </source>
</evidence>
<dbReference type="GO" id="GO:0008360">
    <property type="term" value="P:regulation of cell shape"/>
    <property type="evidence" value="ECO:0007669"/>
    <property type="project" value="UniProtKB-KW"/>
</dbReference>